<reference evidence="3" key="1">
    <citation type="submission" date="2021-10" db="EMBL/GenBank/DDBJ databases">
        <title>Tropical sea cucumber genome reveals ecological adaptation and Cuvierian tubules defense mechanism.</title>
        <authorList>
            <person name="Chen T."/>
        </authorList>
    </citation>
    <scope>NUCLEOTIDE SEQUENCE</scope>
    <source>
        <strain evidence="3">Nanhai2018</strain>
        <tissue evidence="3">Muscle</tissue>
    </source>
</reference>
<dbReference type="Proteomes" id="UP001152320">
    <property type="component" value="Chromosome 15"/>
</dbReference>
<organism evidence="3 4">
    <name type="scientific">Holothuria leucospilota</name>
    <name type="common">Black long sea cucumber</name>
    <name type="synonym">Mertensiothuria leucospilota</name>
    <dbReference type="NCBI Taxonomy" id="206669"/>
    <lineage>
        <taxon>Eukaryota</taxon>
        <taxon>Metazoa</taxon>
        <taxon>Echinodermata</taxon>
        <taxon>Eleutherozoa</taxon>
        <taxon>Echinozoa</taxon>
        <taxon>Holothuroidea</taxon>
        <taxon>Aspidochirotacea</taxon>
        <taxon>Aspidochirotida</taxon>
        <taxon>Holothuriidae</taxon>
        <taxon>Holothuria</taxon>
    </lineage>
</organism>
<evidence type="ECO:0000313" key="3">
    <source>
        <dbReference type="EMBL" id="KAJ8027997.1"/>
    </source>
</evidence>
<dbReference type="PANTHER" id="PTHR11258">
    <property type="entry name" value="2-5 OLIGOADENYLATE SYNTHETASE"/>
    <property type="match status" value="1"/>
</dbReference>
<comment type="caution">
    <text evidence="3">The sequence shown here is derived from an EMBL/GenBank/DDBJ whole genome shotgun (WGS) entry which is preliminary data.</text>
</comment>
<evidence type="ECO:0000313" key="4">
    <source>
        <dbReference type="Proteomes" id="UP001152320"/>
    </source>
</evidence>
<dbReference type="InterPro" id="IPR018952">
    <property type="entry name" value="2-5-oligoAdlate_synth_1_dom2/C"/>
</dbReference>
<keyword evidence="4" id="KW-1185">Reference proteome</keyword>
<evidence type="ECO:0000259" key="2">
    <source>
        <dbReference type="Pfam" id="PF10421"/>
    </source>
</evidence>
<dbReference type="OrthoDB" id="10057353at2759"/>
<accession>A0A9Q1BJV8</accession>
<dbReference type="SUPFAM" id="SSF81631">
    <property type="entry name" value="PAP/OAS1 substrate-binding domain"/>
    <property type="match status" value="1"/>
</dbReference>
<dbReference type="GO" id="GO:0001730">
    <property type="term" value="F:2'-5'-oligoadenylate synthetase activity"/>
    <property type="evidence" value="ECO:0007669"/>
    <property type="project" value="TreeGrafter"/>
</dbReference>
<feature type="domain" description="2'-5'-oligoadenylate synthetase 1" evidence="2">
    <location>
        <begin position="171"/>
        <end position="284"/>
    </location>
</feature>
<dbReference type="Pfam" id="PF10421">
    <property type="entry name" value="OAS1_C"/>
    <property type="match status" value="1"/>
</dbReference>
<dbReference type="Gene3D" id="1.10.1410.20">
    <property type="entry name" value="2'-5'-oligoadenylate synthetase 1, domain 2"/>
    <property type="match status" value="1"/>
</dbReference>
<dbReference type="GO" id="GO:0005654">
    <property type="term" value="C:nucleoplasm"/>
    <property type="evidence" value="ECO:0007669"/>
    <property type="project" value="TreeGrafter"/>
</dbReference>
<dbReference type="GO" id="GO:0016020">
    <property type="term" value="C:membrane"/>
    <property type="evidence" value="ECO:0007669"/>
    <property type="project" value="TreeGrafter"/>
</dbReference>
<sequence>MSISKKLREFSDALILDEETTLQIIDVTSRIKKEIMDSFRRRYLIDRISHGGGLHRKTSLSNFLEVNMYVYINERFPPYHDIIDELCSFLQTSFKNRCKTSRHGVLVEVSGLKISLLIARNFLHEKLTNHDGKSQCEIQNAEGIAFLIQNMCGKTTPFVELFGPSLQETYVEFDRCHSEFTHALIRLAKYWFLKLSGVGLEFNSTLLYIIELLAVRAAEREEKYGNRDMCNALFRFLSLFELPHEVDIFWTRFYDYEDSPYSVRNERPLLLDPCNPFVNLLSGEIAQRMSDLWFVAASTYSRLTNAQKAGTFGNMDFLLPETPCTFL</sequence>
<dbReference type="PANTHER" id="PTHR11258:SF11">
    <property type="entry name" value="C2H2-TYPE DOMAIN-CONTAINING PROTEIN"/>
    <property type="match status" value="1"/>
</dbReference>
<comment type="similarity">
    <text evidence="1">Belongs to the 2-5A synthase family.</text>
</comment>
<gene>
    <name evidence="3" type="ORF">HOLleu_30116</name>
</gene>
<name>A0A9Q1BJV8_HOLLE</name>
<dbReference type="AlphaFoldDB" id="A0A9Q1BJV8"/>
<dbReference type="InterPro" id="IPR043519">
    <property type="entry name" value="NT_sf"/>
</dbReference>
<protein>
    <submittedName>
        <fullName evidence="3">2'-5'-oligoadenylate synthase 2</fullName>
    </submittedName>
</protein>
<proteinExistence type="inferred from homology"/>
<evidence type="ECO:0000256" key="1">
    <source>
        <dbReference type="ARBA" id="ARBA00009526"/>
    </source>
</evidence>
<dbReference type="EMBL" id="JAIZAY010000015">
    <property type="protein sequence ID" value="KAJ8027997.1"/>
    <property type="molecule type" value="Genomic_DNA"/>
</dbReference>
<dbReference type="GO" id="GO:0003725">
    <property type="term" value="F:double-stranded RNA binding"/>
    <property type="evidence" value="ECO:0007669"/>
    <property type="project" value="TreeGrafter"/>
</dbReference>
<dbReference type="SUPFAM" id="SSF81301">
    <property type="entry name" value="Nucleotidyltransferase"/>
    <property type="match status" value="1"/>
</dbReference>
<dbReference type="GO" id="GO:0005829">
    <property type="term" value="C:cytosol"/>
    <property type="evidence" value="ECO:0007669"/>
    <property type="project" value="TreeGrafter"/>
</dbReference>